<gene>
    <name evidence="6" type="ORF">HCN50_32120</name>
</gene>
<dbReference type="PROSITE" id="PS51077">
    <property type="entry name" value="HTH_ICLR"/>
    <property type="match status" value="1"/>
</dbReference>
<dbReference type="RefSeq" id="WP_171713872.1">
    <property type="nucleotide sequence ID" value="NZ_JAAVLW010000017.1"/>
</dbReference>
<dbReference type="Gene3D" id="1.10.10.10">
    <property type="entry name" value="Winged helix-like DNA-binding domain superfamily/Winged helix DNA-binding domain"/>
    <property type="match status" value="1"/>
</dbReference>
<evidence type="ECO:0000259" key="5">
    <source>
        <dbReference type="PROSITE" id="PS51078"/>
    </source>
</evidence>
<dbReference type="AlphaFoldDB" id="A0A7Y4HBE6"/>
<feature type="domain" description="HTH iclR-type" evidence="4">
    <location>
        <begin position="15"/>
        <end position="76"/>
    </location>
</feature>
<name>A0A7Y4HBE6_9BRAD</name>
<evidence type="ECO:0000313" key="7">
    <source>
        <dbReference type="Proteomes" id="UP000528734"/>
    </source>
</evidence>
<dbReference type="Gene3D" id="3.30.450.40">
    <property type="match status" value="1"/>
</dbReference>
<reference evidence="6 7" key="1">
    <citation type="submission" date="2020-03" db="EMBL/GenBank/DDBJ databases">
        <title>Bradyrhizobium diversity isolated from nodules of Muelleranthus trifoliolatus.</title>
        <authorList>
            <person name="Klepa M."/>
            <person name="Helene L."/>
            <person name="Hungria M."/>
        </authorList>
    </citation>
    <scope>NUCLEOTIDE SEQUENCE [LARGE SCALE GENOMIC DNA]</scope>
    <source>
        <strain evidence="6 7">WSM 1744</strain>
    </source>
</reference>
<dbReference type="PANTHER" id="PTHR30136:SF23">
    <property type="entry name" value="DNA-BINDING TRANSCRIPTIONAL ACTIVATOR MHPR"/>
    <property type="match status" value="1"/>
</dbReference>
<organism evidence="6 7">
    <name type="scientific">Bradyrhizobium archetypum</name>
    <dbReference type="NCBI Taxonomy" id="2721160"/>
    <lineage>
        <taxon>Bacteria</taxon>
        <taxon>Pseudomonadati</taxon>
        <taxon>Pseudomonadota</taxon>
        <taxon>Alphaproteobacteria</taxon>
        <taxon>Hyphomicrobiales</taxon>
        <taxon>Nitrobacteraceae</taxon>
        <taxon>Bradyrhizobium</taxon>
    </lineage>
</organism>
<feature type="domain" description="IclR-ED" evidence="5">
    <location>
        <begin position="77"/>
        <end position="267"/>
    </location>
</feature>
<dbReference type="InterPro" id="IPR050707">
    <property type="entry name" value="HTH_MetabolicPath_Reg"/>
</dbReference>
<proteinExistence type="predicted"/>
<dbReference type="PANTHER" id="PTHR30136">
    <property type="entry name" value="HELIX-TURN-HELIX TRANSCRIPTIONAL REGULATOR, ICLR FAMILY"/>
    <property type="match status" value="1"/>
</dbReference>
<dbReference type="InterPro" id="IPR029016">
    <property type="entry name" value="GAF-like_dom_sf"/>
</dbReference>
<evidence type="ECO:0000256" key="2">
    <source>
        <dbReference type="ARBA" id="ARBA00023125"/>
    </source>
</evidence>
<evidence type="ECO:0000313" key="6">
    <source>
        <dbReference type="EMBL" id="NOJ50824.1"/>
    </source>
</evidence>
<evidence type="ECO:0000256" key="3">
    <source>
        <dbReference type="ARBA" id="ARBA00023163"/>
    </source>
</evidence>
<accession>A0A7Y4HBE6</accession>
<keyword evidence="7" id="KW-1185">Reference proteome</keyword>
<dbReference type="Pfam" id="PF09339">
    <property type="entry name" value="HTH_IclR"/>
    <property type="match status" value="1"/>
</dbReference>
<dbReference type="InterPro" id="IPR014757">
    <property type="entry name" value="Tscrpt_reg_IclR_C"/>
</dbReference>
<dbReference type="InterPro" id="IPR036388">
    <property type="entry name" value="WH-like_DNA-bd_sf"/>
</dbReference>
<dbReference type="SMART" id="SM00346">
    <property type="entry name" value="HTH_ICLR"/>
    <property type="match status" value="1"/>
</dbReference>
<sequence>MILLAETTMPSYEPVRAIQRGLAVLRAISEHGPITIANLVSKCSFPQPTVVRVLETLVAEGYVYRQAGKSTYLVTGRTLALSRGFDSRSHLLQISAPVIDQMHAQIGWPSNLAVFDRDAMVIVYSNRASLGLSLPSRMGARIPLMTTGVGLVTLAFMPEEERKMALSLAQETGGRWDSDPRLASKLAARLAQIRREGYAFADEEYLEAVYQSRIWAVAVPILTTDGKVLAAISSLVLTLAGERRRLLQTILPSLKKAAINIRDQLVADGQ</sequence>
<protein>
    <submittedName>
        <fullName evidence="6">Helix-turn-helix domain-containing protein</fullName>
    </submittedName>
</protein>
<keyword evidence="2" id="KW-0238">DNA-binding</keyword>
<keyword evidence="1" id="KW-0805">Transcription regulation</keyword>
<dbReference type="GO" id="GO:0003677">
    <property type="term" value="F:DNA binding"/>
    <property type="evidence" value="ECO:0007669"/>
    <property type="project" value="UniProtKB-KW"/>
</dbReference>
<keyword evidence="3" id="KW-0804">Transcription</keyword>
<dbReference type="InterPro" id="IPR036390">
    <property type="entry name" value="WH_DNA-bd_sf"/>
</dbReference>
<dbReference type="GO" id="GO:0045892">
    <property type="term" value="P:negative regulation of DNA-templated transcription"/>
    <property type="evidence" value="ECO:0007669"/>
    <property type="project" value="TreeGrafter"/>
</dbReference>
<dbReference type="Proteomes" id="UP000528734">
    <property type="component" value="Unassembled WGS sequence"/>
</dbReference>
<dbReference type="PROSITE" id="PS51078">
    <property type="entry name" value="ICLR_ED"/>
    <property type="match status" value="1"/>
</dbReference>
<evidence type="ECO:0000256" key="1">
    <source>
        <dbReference type="ARBA" id="ARBA00023015"/>
    </source>
</evidence>
<dbReference type="SUPFAM" id="SSF55781">
    <property type="entry name" value="GAF domain-like"/>
    <property type="match status" value="1"/>
</dbReference>
<comment type="caution">
    <text evidence="6">The sequence shown here is derived from an EMBL/GenBank/DDBJ whole genome shotgun (WGS) entry which is preliminary data.</text>
</comment>
<evidence type="ECO:0000259" key="4">
    <source>
        <dbReference type="PROSITE" id="PS51077"/>
    </source>
</evidence>
<dbReference type="GO" id="GO:0003700">
    <property type="term" value="F:DNA-binding transcription factor activity"/>
    <property type="evidence" value="ECO:0007669"/>
    <property type="project" value="TreeGrafter"/>
</dbReference>
<dbReference type="InterPro" id="IPR005471">
    <property type="entry name" value="Tscrpt_reg_IclR_N"/>
</dbReference>
<dbReference type="Pfam" id="PF01614">
    <property type="entry name" value="IclR_C"/>
    <property type="match status" value="1"/>
</dbReference>
<dbReference type="EMBL" id="JAAVLW010000017">
    <property type="protein sequence ID" value="NOJ50824.1"/>
    <property type="molecule type" value="Genomic_DNA"/>
</dbReference>
<dbReference type="SUPFAM" id="SSF46785">
    <property type="entry name" value="Winged helix' DNA-binding domain"/>
    <property type="match status" value="1"/>
</dbReference>